<feature type="region of interest" description="Disordered" evidence="1">
    <location>
        <begin position="1"/>
        <end position="84"/>
    </location>
</feature>
<sequence length="84" mass="9309">MFPWPDQAPPCRILSRSSSRRDLEIKGDGRERMVWETTTSGQHRRQQLEASKAAGGGGSRPMRMTEGTTLAMATRTDSGIDCEL</sequence>
<reference evidence="3" key="2">
    <citation type="submission" date="2001-10" db="EMBL/GenBank/DDBJ databases">
        <title>Oryza sativa nipponbare(GA3) genomic DNA, chromosome 7, PAC clone:P0025D09.</title>
        <authorList>
            <person name="Sasaki T."/>
            <person name="Matsumoto T."/>
            <person name="Yamamoto K."/>
        </authorList>
    </citation>
    <scope>NUCLEOTIDE SEQUENCE</scope>
</reference>
<evidence type="ECO:0000313" key="4">
    <source>
        <dbReference type="Proteomes" id="UP000000763"/>
    </source>
</evidence>
<reference evidence="2" key="1">
    <citation type="submission" date="2001-06" db="EMBL/GenBank/DDBJ databases">
        <title>Oryza sativa nipponbare(GA3) genomic DNA, chromosome 7, BAC clone:OJ1123_B01.</title>
        <authorList>
            <person name="Sasaki T."/>
            <person name="Matsumoto T."/>
            <person name="Yamamoto K."/>
        </authorList>
    </citation>
    <scope>NUCLEOTIDE SEQUENCE</scope>
</reference>
<reference evidence="4" key="4">
    <citation type="journal article" date="2008" name="Nucleic Acids Res.">
        <title>The rice annotation project database (RAP-DB): 2008 update.</title>
        <authorList>
            <consortium name="The rice annotation project (RAP)"/>
        </authorList>
    </citation>
    <scope>GENOME REANNOTATION</scope>
    <source>
        <strain evidence="4">cv. Nipponbare</strain>
    </source>
</reference>
<dbReference type="EMBL" id="AP003745">
    <property type="protein sequence ID" value="BAC15816.1"/>
    <property type="molecule type" value="Genomic_DNA"/>
</dbReference>
<evidence type="ECO:0000313" key="2">
    <source>
        <dbReference type="EMBL" id="BAC15816.1"/>
    </source>
</evidence>
<proteinExistence type="predicted"/>
<dbReference type="Proteomes" id="UP000000763">
    <property type="component" value="Chromosome 7"/>
</dbReference>
<accession>Q8H5X1</accession>
<dbReference type="EMBL" id="AP004264">
    <property type="protein sequence ID" value="BAD30539.1"/>
    <property type="molecule type" value="Genomic_DNA"/>
</dbReference>
<dbReference type="AlphaFoldDB" id="Q8H5X1"/>
<organism evidence="2 4">
    <name type="scientific">Oryza sativa subsp. japonica</name>
    <name type="common">Rice</name>
    <dbReference type="NCBI Taxonomy" id="39947"/>
    <lineage>
        <taxon>Eukaryota</taxon>
        <taxon>Viridiplantae</taxon>
        <taxon>Streptophyta</taxon>
        <taxon>Embryophyta</taxon>
        <taxon>Tracheophyta</taxon>
        <taxon>Spermatophyta</taxon>
        <taxon>Magnoliopsida</taxon>
        <taxon>Liliopsida</taxon>
        <taxon>Poales</taxon>
        <taxon>Poaceae</taxon>
        <taxon>BOP clade</taxon>
        <taxon>Oryzoideae</taxon>
        <taxon>Oryzeae</taxon>
        <taxon>Oryzinae</taxon>
        <taxon>Oryza</taxon>
        <taxon>Oryza sativa</taxon>
    </lineage>
</organism>
<evidence type="ECO:0000313" key="3">
    <source>
        <dbReference type="EMBL" id="BAD30539.1"/>
    </source>
</evidence>
<evidence type="ECO:0000256" key="1">
    <source>
        <dbReference type="SAM" id="MobiDB-lite"/>
    </source>
</evidence>
<protein>
    <submittedName>
        <fullName evidence="2">Uncharacterized protein</fullName>
    </submittedName>
</protein>
<name>Q8H5X1_ORYSJ</name>
<feature type="compositionally biased region" description="Basic and acidic residues" evidence="1">
    <location>
        <begin position="19"/>
        <end position="34"/>
    </location>
</feature>
<reference evidence="4" key="3">
    <citation type="journal article" date="2005" name="Nature">
        <title>The map-based sequence of the rice genome.</title>
        <authorList>
            <consortium name="International rice genome sequencing project (IRGSP)"/>
            <person name="Matsumoto T."/>
            <person name="Wu J."/>
            <person name="Kanamori H."/>
            <person name="Katayose Y."/>
            <person name="Fujisawa M."/>
            <person name="Namiki N."/>
            <person name="Mizuno H."/>
            <person name="Yamamoto K."/>
            <person name="Antonio B.A."/>
            <person name="Baba T."/>
            <person name="Sakata K."/>
            <person name="Nagamura Y."/>
            <person name="Aoki H."/>
            <person name="Arikawa K."/>
            <person name="Arita K."/>
            <person name="Bito T."/>
            <person name="Chiden Y."/>
            <person name="Fujitsuka N."/>
            <person name="Fukunaka R."/>
            <person name="Hamada M."/>
            <person name="Harada C."/>
            <person name="Hayashi A."/>
            <person name="Hijishita S."/>
            <person name="Honda M."/>
            <person name="Hosokawa S."/>
            <person name="Ichikawa Y."/>
            <person name="Idonuma A."/>
            <person name="Iijima M."/>
            <person name="Ikeda M."/>
            <person name="Ikeno M."/>
            <person name="Ito K."/>
            <person name="Ito S."/>
            <person name="Ito T."/>
            <person name="Ito Y."/>
            <person name="Ito Y."/>
            <person name="Iwabuchi A."/>
            <person name="Kamiya K."/>
            <person name="Karasawa W."/>
            <person name="Kurita K."/>
            <person name="Katagiri S."/>
            <person name="Kikuta A."/>
            <person name="Kobayashi H."/>
            <person name="Kobayashi N."/>
            <person name="Machita K."/>
            <person name="Maehara T."/>
            <person name="Masukawa M."/>
            <person name="Mizubayashi T."/>
            <person name="Mukai Y."/>
            <person name="Nagasaki H."/>
            <person name="Nagata Y."/>
            <person name="Naito S."/>
            <person name="Nakashima M."/>
            <person name="Nakama Y."/>
            <person name="Nakamichi Y."/>
            <person name="Nakamura M."/>
            <person name="Meguro A."/>
            <person name="Negishi M."/>
            <person name="Ohta I."/>
            <person name="Ohta T."/>
            <person name="Okamoto M."/>
            <person name="Ono N."/>
            <person name="Saji S."/>
            <person name="Sakaguchi M."/>
            <person name="Sakai K."/>
            <person name="Shibata M."/>
            <person name="Shimokawa T."/>
            <person name="Song J."/>
            <person name="Takazaki Y."/>
            <person name="Terasawa K."/>
            <person name="Tsugane M."/>
            <person name="Tsuji K."/>
            <person name="Ueda S."/>
            <person name="Waki K."/>
            <person name="Yamagata H."/>
            <person name="Yamamoto M."/>
            <person name="Yamamoto S."/>
            <person name="Yamane H."/>
            <person name="Yoshiki S."/>
            <person name="Yoshihara R."/>
            <person name="Yukawa K."/>
            <person name="Zhong H."/>
            <person name="Yano M."/>
            <person name="Yuan Q."/>
            <person name="Ouyang S."/>
            <person name="Liu J."/>
            <person name="Jones K.M."/>
            <person name="Gansberger K."/>
            <person name="Moffat K."/>
            <person name="Hill J."/>
            <person name="Bera J."/>
            <person name="Fadrosh D."/>
            <person name="Jin S."/>
            <person name="Johri S."/>
            <person name="Kim M."/>
            <person name="Overton L."/>
            <person name="Reardon M."/>
            <person name="Tsitrin T."/>
            <person name="Vuong H."/>
            <person name="Weaver B."/>
            <person name="Ciecko A."/>
            <person name="Tallon L."/>
            <person name="Jackson J."/>
            <person name="Pai G."/>
            <person name="Aken S.V."/>
            <person name="Utterback T."/>
            <person name="Reidmuller S."/>
            <person name="Feldblyum T."/>
            <person name="Hsiao J."/>
            <person name="Zismann V."/>
            <person name="Iobst S."/>
            <person name="de Vazeille A.R."/>
            <person name="Buell C.R."/>
            <person name="Ying K."/>
            <person name="Li Y."/>
            <person name="Lu T."/>
            <person name="Huang Y."/>
            <person name="Zhao Q."/>
            <person name="Feng Q."/>
            <person name="Zhang L."/>
            <person name="Zhu J."/>
            <person name="Weng Q."/>
            <person name="Mu J."/>
            <person name="Lu Y."/>
            <person name="Fan D."/>
            <person name="Liu Y."/>
            <person name="Guan J."/>
            <person name="Zhang Y."/>
            <person name="Yu S."/>
            <person name="Liu X."/>
            <person name="Zhang Y."/>
            <person name="Hong G."/>
            <person name="Han B."/>
            <person name="Choisne N."/>
            <person name="Demange N."/>
            <person name="Orjeda G."/>
            <person name="Samain S."/>
            <person name="Cattolico L."/>
            <person name="Pelletier E."/>
            <person name="Couloux A."/>
            <person name="Segurens B."/>
            <person name="Wincker P."/>
            <person name="D'Hont A."/>
            <person name="Scarpelli C."/>
            <person name="Weissenbach J."/>
            <person name="Salanoubat M."/>
            <person name="Quetier F."/>
            <person name="Yu Y."/>
            <person name="Kim H.R."/>
            <person name="Rambo T."/>
            <person name="Currie J."/>
            <person name="Collura K."/>
            <person name="Luo M."/>
            <person name="Yang T."/>
            <person name="Ammiraju J.S.S."/>
            <person name="Engler F."/>
            <person name="Soderlund C."/>
            <person name="Wing R.A."/>
            <person name="Palmer L.E."/>
            <person name="de la Bastide M."/>
            <person name="Spiegel L."/>
            <person name="Nascimento L."/>
            <person name="Zutavern T."/>
            <person name="O'Shaughnessy A."/>
            <person name="Dike S."/>
            <person name="Dedhia N."/>
            <person name="Preston R."/>
            <person name="Balija V."/>
            <person name="McCombie W.R."/>
            <person name="Chow T."/>
            <person name="Chen H."/>
            <person name="Chung M."/>
            <person name="Chen C."/>
            <person name="Shaw J."/>
            <person name="Wu H."/>
            <person name="Hsiao K."/>
            <person name="Chao Y."/>
            <person name="Chu M."/>
            <person name="Cheng C."/>
            <person name="Hour A."/>
            <person name="Lee P."/>
            <person name="Lin S."/>
            <person name="Lin Y."/>
            <person name="Liou J."/>
            <person name="Liu S."/>
            <person name="Hsing Y."/>
            <person name="Raghuvanshi S."/>
            <person name="Mohanty A."/>
            <person name="Bharti A.K."/>
            <person name="Gaur A."/>
            <person name="Gupta V."/>
            <person name="Kumar D."/>
            <person name="Ravi V."/>
            <person name="Vij S."/>
            <person name="Kapur A."/>
            <person name="Khurana P."/>
            <person name="Khurana P."/>
            <person name="Khurana J.P."/>
            <person name="Tyagi A.K."/>
            <person name="Gaikwad K."/>
            <person name="Singh A."/>
            <person name="Dalal V."/>
            <person name="Srivastava S."/>
            <person name="Dixit A."/>
            <person name="Pal A.K."/>
            <person name="Ghazi I.A."/>
            <person name="Yadav M."/>
            <person name="Pandit A."/>
            <person name="Bhargava A."/>
            <person name="Sureshbabu K."/>
            <person name="Batra K."/>
            <person name="Sharma T.R."/>
            <person name="Mohapatra T."/>
            <person name="Singh N.K."/>
            <person name="Messing J."/>
            <person name="Nelson A.B."/>
            <person name="Fuks G."/>
            <person name="Kavchok S."/>
            <person name="Keizer G."/>
            <person name="Linton E."/>
            <person name="Llaca V."/>
            <person name="Song R."/>
            <person name="Tanyolac B."/>
            <person name="Young S."/>
            <person name="Ho-Il K."/>
            <person name="Hahn J.H."/>
            <person name="Sangsakoo G."/>
            <person name="Vanavichit A."/>
            <person name="de Mattos Luiz.A.T."/>
            <person name="Zimmer P.D."/>
            <person name="Malone G."/>
            <person name="Dellagostin O."/>
            <person name="de Oliveira A.C."/>
            <person name="Bevan M."/>
            <person name="Bancroft I."/>
            <person name="Minx P."/>
            <person name="Cordum H."/>
            <person name="Wilson R."/>
            <person name="Cheng Z."/>
            <person name="Jin W."/>
            <person name="Jiang J."/>
            <person name="Leong S.A."/>
            <person name="Iwama H."/>
            <person name="Gojobori T."/>
            <person name="Itoh T."/>
            <person name="Niimura Y."/>
            <person name="Fujii Y."/>
            <person name="Habara T."/>
            <person name="Sakai H."/>
            <person name="Sato Y."/>
            <person name="Wilson G."/>
            <person name="Kumar K."/>
            <person name="McCouch S."/>
            <person name="Juretic N."/>
            <person name="Hoen D."/>
            <person name="Wright S."/>
            <person name="Bruskiewich R."/>
            <person name="Bureau T."/>
            <person name="Miyao A."/>
            <person name="Hirochika H."/>
            <person name="Nishikawa T."/>
            <person name="Kadowaki K."/>
            <person name="Sugiura M."/>
            <person name="Burr B."/>
            <person name="Sasaki T."/>
        </authorList>
    </citation>
    <scope>NUCLEOTIDE SEQUENCE [LARGE SCALE GENOMIC DNA]</scope>
    <source>
        <strain evidence="4">cv. Nipponbare</strain>
    </source>
</reference>
<gene>
    <name evidence="2" type="primary">OJ1123_B01.105</name>
    <name evidence="3" type="synonym">P0025D09.121</name>
</gene>